<evidence type="ECO:0000313" key="2">
    <source>
        <dbReference type="EMBL" id="CAG6479256.1"/>
    </source>
</evidence>
<accession>A0A8D8BWK8</accession>
<protein>
    <submittedName>
        <fullName evidence="2">(northern house mosquito) hypothetical protein</fullName>
    </submittedName>
</protein>
<name>A0A8D8BWK8_CULPI</name>
<dbReference type="EMBL" id="HBUE01084776">
    <property type="protein sequence ID" value="CAG6479256.1"/>
    <property type="molecule type" value="Transcribed_RNA"/>
</dbReference>
<feature type="compositionally biased region" description="Basic residues" evidence="1">
    <location>
        <begin position="62"/>
        <end position="77"/>
    </location>
</feature>
<proteinExistence type="predicted"/>
<organism evidence="2">
    <name type="scientific">Culex pipiens</name>
    <name type="common">House mosquito</name>
    <dbReference type="NCBI Taxonomy" id="7175"/>
    <lineage>
        <taxon>Eukaryota</taxon>
        <taxon>Metazoa</taxon>
        <taxon>Ecdysozoa</taxon>
        <taxon>Arthropoda</taxon>
        <taxon>Hexapoda</taxon>
        <taxon>Insecta</taxon>
        <taxon>Pterygota</taxon>
        <taxon>Neoptera</taxon>
        <taxon>Endopterygota</taxon>
        <taxon>Diptera</taxon>
        <taxon>Nematocera</taxon>
        <taxon>Culicoidea</taxon>
        <taxon>Culicidae</taxon>
        <taxon>Culicinae</taxon>
        <taxon>Culicini</taxon>
        <taxon>Culex</taxon>
        <taxon>Culex</taxon>
    </lineage>
</organism>
<dbReference type="AlphaFoldDB" id="A0A8D8BWK8"/>
<dbReference type="EMBL" id="HBUE01310461">
    <property type="protein sequence ID" value="CAG6583030.1"/>
    <property type="molecule type" value="Transcribed_RNA"/>
</dbReference>
<sequence length="102" mass="11452">MRSRVVTRGFRRIHGSSPVFFVLVLHKTHVSSYSGKHQSVGDPRSSPRRRIRVLISSSRNKSPTRPRCCHGRLRRTPTPKPEAAVKANPEGSQVGEESAIRK</sequence>
<dbReference type="EMBL" id="HBUE01204212">
    <property type="protein sequence ID" value="CAG6531174.1"/>
    <property type="molecule type" value="Transcribed_RNA"/>
</dbReference>
<evidence type="ECO:0000256" key="1">
    <source>
        <dbReference type="SAM" id="MobiDB-lite"/>
    </source>
</evidence>
<feature type="region of interest" description="Disordered" evidence="1">
    <location>
        <begin position="55"/>
        <end position="102"/>
    </location>
</feature>
<reference evidence="2" key="1">
    <citation type="submission" date="2021-05" db="EMBL/GenBank/DDBJ databases">
        <authorList>
            <person name="Alioto T."/>
            <person name="Alioto T."/>
            <person name="Gomez Garrido J."/>
        </authorList>
    </citation>
    <scope>NUCLEOTIDE SEQUENCE</scope>
</reference>